<dbReference type="Proteomes" id="UP000467322">
    <property type="component" value="Unassembled WGS sequence"/>
</dbReference>
<organism evidence="1 2">
    <name type="scientific">Maritimibacter harenae</name>
    <dbReference type="NCBI Taxonomy" id="2606218"/>
    <lineage>
        <taxon>Bacteria</taxon>
        <taxon>Pseudomonadati</taxon>
        <taxon>Pseudomonadota</taxon>
        <taxon>Alphaproteobacteria</taxon>
        <taxon>Rhodobacterales</taxon>
        <taxon>Roseobacteraceae</taxon>
        <taxon>Maritimibacter</taxon>
    </lineage>
</organism>
<gene>
    <name evidence="1" type="ORF">GQE99_12390</name>
</gene>
<evidence type="ECO:0000313" key="2">
    <source>
        <dbReference type="Proteomes" id="UP000467322"/>
    </source>
</evidence>
<comment type="caution">
    <text evidence="1">The sequence shown here is derived from an EMBL/GenBank/DDBJ whole genome shotgun (WGS) entry which is preliminary data.</text>
</comment>
<dbReference type="RefSeq" id="WP_161351950.1">
    <property type="nucleotide sequence ID" value="NZ_WTUX01000016.1"/>
</dbReference>
<proteinExistence type="predicted"/>
<keyword evidence="2" id="KW-1185">Reference proteome</keyword>
<name>A0A845M8C7_9RHOB</name>
<protein>
    <submittedName>
        <fullName evidence="1">Uncharacterized protein</fullName>
    </submittedName>
</protein>
<dbReference type="AlphaFoldDB" id="A0A845M8C7"/>
<accession>A0A845M8C7</accession>
<reference evidence="1 2" key="1">
    <citation type="submission" date="2019-12" db="EMBL/GenBank/DDBJ databases">
        <title>Maritimibacter sp. nov. sp. isolated from sea sand.</title>
        <authorList>
            <person name="Kim J."/>
            <person name="Jeong S.E."/>
            <person name="Jung H.S."/>
            <person name="Jeon C.O."/>
        </authorList>
    </citation>
    <scope>NUCLEOTIDE SEQUENCE [LARGE SCALE GENOMIC DNA]</scope>
    <source>
        <strain evidence="1 2">DP07</strain>
    </source>
</reference>
<dbReference type="EMBL" id="WTUX01000016">
    <property type="protein sequence ID" value="MZR13813.1"/>
    <property type="molecule type" value="Genomic_DNA"/>
</dbReference>
<sequence>MKKGKAHLTVDDKEAFLDVVEQFDQESRNLLALMIFALSRHDPKLCEALDELRKTTSGARGPFEAVEVGVLQRLRRVCPKDELKWWERALSFAQRQGNGVMYQGLVDLIERRVAS</sequence>
<evidence type="ECO:0000313" key="1">
    <source>
        <dbReference type="EMBL" id="MZR13813.1"/>
    </source>
</evidence>